<accession>A0A835SXD8</accession>
<dbReference type="Proteomes" id="UP000613740">
    <property type="component" value="Unassembled WGS sequence"/>
</dbReference>
<sequence length="87" mass="9179">MAPVLARAELKAVAQPATKAVPVVQRRAALATILAPLASVVLAAPAMAAGQKNLSRAELLQQQRAERKEAMKVRNAKVRAGEVKPAF</sequence>
<dbReference type="EMBL" id="JAEHOD010000062">
    <property type="protein sequence ID" value="KAG2433516.1"/>
    <property type="molecule type" value="Genomic_DNA"/>
</dbReference>
<dbReference type="OrthoDB" id="545855at2759"/>
<protein>
    <submittedName>
        <fullName evidence="1">Uncharacterized protein</fullName>
    </submittedName>
</protein>
<dbReference type="AlphaFoldDB" id="A0A835SXD8"/>
<evidence type="ECO:0000313" key="2">
    <source>
        <dbReference type="Proteomes" id="UP000613740"/>
    </source>
</evidence>
<gene>
    <name evidence="1" type="ORF">HYH02_012634</name>
</gene>
<reference evidence="1" key="1">
    <citation type="journal article" date="2020" name="bioRxiv">
        <title>Comparative genomics of Chlamydomonas.</title>
        <authorList>
            <person name="Craig R.J."/>
            <person name="Hasan A.R."/>
            <person name="Ness R.W."/>
            <person name="Keightley P.D."/>
        </authorList>
    </citation>
    <scope>NUCLEOTIDE SEQUENCE</scope>
    <source>
        <strain evidence="1">CCAP 11/173</strain>
    </source>
</reference>
<evidence type="ECO:0000313" key="1">
    <source>
        <dbReference type="EMBL" id="KAG2433516.1"/>
    </source>
</evidence>
<keyword evidence="2" id="KW-1185">Reference proteome</keyword>
<organism evidence="1 2">
    <name type="scientific">Chlamydomonas schloesseri</name>
    <dbReference type="NCBI Taxonomy" id="2026947"/>
    <lineage>
        <taxon>Eukaryota</taxon>
        <taxon>Viridiplantae</taxon>
        <taxon>Chlorophyta</taxon>
        <taxon>core chlorophytes</taxon>
        <taxon>Chlorophyceae</taxon>
        <taxon>CS clade</taxon>
        <taxon>Chlamydomonadales</taxon>
        <taxon>Chlamydomonadaceae</taxon>
        <taxon>Chlamydomonas</taxon>
    </lineage>
</organism>
<comment type="caution">
    <text evidence="1">The sequence shown here is derived from an EMBL/GenBank/DDBJ whole genome shotgun (WGS) entry which is preliminary data.</text>
</comment>
<proteinExistence type="predicted"/>
<name>A0A835SXD8_9CHLO</name>